<evidence type="ECO:0000256" key="1">
    <source>
        <dbReference type="SAM" id="Coils"/>
    </source>
</evidence>
<evidence type="ECO:0000313" key="4">
    <source>
        <dbReference type="EMBL" id="KKU34486.1"/>
    </source>
</evidence>
<feature type="transmembrane region" description="Helical" evidence="3">
    <location>
        <begin position="6"/>
        <end position="34"/>
    </location>
</feature>
<dbReference type="EMBL" id="LCMJ01000034">
    <property type="protein sequence ID" value="KKU34486.1"/>
    <property type="molecule type" value="Genomic_DNA"/>
</dbReference>
<sequence length="221" mass="25516">MESAEIWKIWVGGGLFCLTVLIVSVTLCAIYGLYKLLLEHVQDHTRTQCGCIFGVAWCNSLTSKSPPPPKEILNEKRPGVISADTEIKKENKKEHREQSAQNESDASAYNKVFHQEPKSDLWRPNEPKRTYEPRVVPQPSTGSRLDVLKDVQIAQVQVLKNIQKGLQELRNELKDTGIQNESLFDNLNQELYDLRERDVSVNVTRMESGKFRHWKETRRYH</sequence>
<accession>A0A0G1PNX9</accession>
<dbReference type="AlphaFoldDB" id="A0A0G1PNX9"/>
<feature type="region of interest" description="Disordered" evidence="2">
    <location>
        <begin position="83"/>
        <end position="140"/>
    </location>
</feature>
<keyword evidence="3" id="KW-0812">Transmembrane</keyword>
<feature type="coiled-coil region" evidence="1">
    <location>
        <begin position="159"/>
        <end position="186"/>
    </location>
</feature>
<gene>
    <name evidence="4" type="ORF">UX48_C0034G0007</name>
</gene>
<name>A0A0G1PNX9_9BACT</name>
<keyword evidence="3" id="KW-1133">Transmembrane helix</keyword>
<comment type="caution">
    <text evidence="4">The sequence shown here is derived from an EMBL/GenBank/DDBJ whole genome shotgun (WGS) entry which is preliminary data.</text>
</comment>
<dbReference type="Proteomes" id="UP000034067">
    <property type="component" value="Unassembled WGS sequence"/>
</dbReference>
<feature type="compositionally biased region" description="Basic and acidic residues" evidence="2">
    <location>
        <begin position="85"/>
        <end position="98"/>
    </location>
</feature>
<dbReference type="PATRIC" id="fig|1618617.3.peg.480"/>
<reference evidence="4 5" key="1">
    <citation type="journal article" date="2015" name="Nature">
        <title>rRNA introns, odd ribosomes, and small enigmatic genomes across a large radiation of phyla.</title>
        <authorList>
            <person name="Brown C.T."/>
            <person name="Hug L.A."/>
            <person name="Thomas B.C."/>
            <person name="Sharon I."/>
            <person name="Castelle C.J."/>
            <person name="Singh A."/>
            <person name="Wilkins M.J."/>
            <person name="Williams K.H."/>
            <person name="Banfield J.F."/>
        </authorList>
    </citation>
    <scope>NUCLEOTIDE SEQUENCE [LARGE SCALE GENOMIC DNA]</scope>
</reference>
<keyword evidence="1" id="KW-0175">Coiled coil</keyword>
<feature type="compositionally biased region" description="Basic and acidic residues" evidence="2">
    <location>
        <begin position="113"/>
        <end position="132"/>
    </location>
</feature>
<organism evidence="4 5">
    <name type="scientific">Candidatus Azambacteria bacterium GW2011_GWB1_46_27</name>
    <dbReference type="NCBI Taxonomy" id="1618617"/>
    <lineage>
        <taxon>Bacteria</taxon>
        <taxon>Candidatus Azamiibacteriota</taxon>
    </lineage>
</organism>
<evidence type="ECO:0000313" key="5">
    <source>
        <dbReference type="Proteomes" id="UP000034067"/>
    </source>
</evidence>
<proteinExistence type="predicted"/>
<evidence type="ECO:0000256" key="2">
    <source>
        <dbReference type="SAM" id="MobiDB-lite"/>
    </source>
</evidence>
<protein>
    <submittedName>
        <fullName evidence="4">Uncharacterized protein</fullName>
    </submittedName>
</protein>
<evidence type="ECO:0000256" key="3">
    <source>
        <dbReference type="SAM" id="Phobius"/>
    </source>
</evidence>
<keyword evidence="3" id="KW-0472">Membrane</keyword>